<evidence type="ECO:0000256" key="6">
    <source>
        <dbReference type="SAM" id="Phobius"/>
    </source>
</evidence>
<feature type="transmembrane region" description="Helical" evidence="6">
    <location>
        <begin position="733"/>
        <end position="760"/>
    </location>
</feature>
<evidence type="ECO:0000256" key="4">
    <source>
        <dbReference type="ARBA" id="ARBA00022989"/>
    </source>
</evidence>
<feature type="transmembrane region" description="Helical" evidence="6">
    <location>
        <begin position="21"/>
        <end position="40"/>
    </location>
</feature>
<evidence type="ECO:0000259" key="7">
    <source>
        <dbReference type="Pfam" id="PF02687"/>
    </source>
</evidence>
<proteinExistence type="predicted"/>
<evidence type="ECO:0000256" key="2">
    <source>
        <dbReference type="ARBA" id="ARBA00022475"/>
    </source>
</evidence>
<evidence type="ECO:0000256" key="1">
    <source>
        <dbReference type="ARBA" id="ARBA00004651"/>
    </source>
</evidence>
<dbReference type="GeneID" id="35869871"/>
<feature type="transmembrane region" description="Helical" evidence="6">
    <location>
        <begin position="342"/>
        <end position="366"/>
    </location>
</feature>
<reference evidence="8 9" key="1">
    <citation type="submission" date="2016-10" db="EMBL/GenBank/DDBJ databases">
        <authorList>
            <person name="de Groot N.N."/>
        </authorList>
    </citation>
    <scope>NUCLEOTIDE SEQUENCE [LARGE SCALE GENOMIC DNA]</scope>
    <source>
        <strain evidence="8 9">DSM 15893</strain>
    </source>
</reference>
<evidence type="ECO:0000313" key="9">
    <source>
        <dbReference type="Proteomes" id="UP000182692"/>
    </source>
</evidence>
<feature type="transmembrane region" description="Helical" evidence="6">
    <location>
        <begin position="285"/>
        <end position="307"/>
    </location>
</feature>
<dbReference type="GO" id="GO:0005886">
    <property type="term" value="C:plasma membrane"/>
    <property type="evidence" value="ECO:0007669"/>
    <property type="project" value="UniProtKB-SubCell"/>
</dbReference>
<keyword evidence="3 6" id="KW-0812">Transmembrane</keyword>
<dbReference type="EMBL" id="FOWR01000054">
    <property type="protein sequence ID" value="SFQ24769.1"/>
    <property type="molecule type" value="Genomic_DNA"/>
</dbReference>
<keyword evidence="5 6" id="KW-0472">Membrane</keyword>
<dbReference type="InterPro" id="IPR038766">
    <property type="entry name" value="Membrane_comp_ABC_pdt"/>
</dbReference>
<evidence type="ECO:0000256" key="3">
    <source>
        <dbReference type="ARBA" id="ARBA00022692"/>
    </source>
</evidence>
<feature type="transmembrane region" description="Helical" evidence="6">
    <location>
        <begin position="460"/>
        <end position="480"/>
    </location>
</feature>
<keyword evidence="4 6" id="KW-1133">Transmembrane helix</keyword>
<feature type="transmembrane region" description="Helical" evidence="6">
    <location>
        <begin position="243"/>
        <end position="264"/>
    </location>
</feature>
<dbReference type="PANTHER" id="PTHR30287">
    <property type="entry name" value="MEMBRANE COMPONENT OF PREDICTED ABC SUPERFAMILY METABOLITE UPTAKE TRANSPORTER"/>
    <property type="match status" value="1"/>
</dbReference>
<dbReference type="RefSeq" id="WP_017009731.1">
    <property type="nucleotide sequence ID" value="NZ_FOWR01000054.1"/>
</dbReference>
<evidence type="ECO:0000256" key="5">
    <source>
        <dbReference type="ARBA" id="ARBA00023136"/>
    </source>
</evidence>
<feature type="domain" description="ABC3 transporter permease C-terminal" evidence="7">
    <location>
        <begin position="695"/>
        <end position="811"/>
    </location>
</feature>
<evidence type="ECO:0000313" key="8">
    <source>
        <dbReference type="EMBL" id="SFQ24769.1"/>
    </source>
</evidence>
<dbReference type="InterPro" id="IPR003838">
    <property type="entry name" value="ABC3_permease_C"/>
</dbReference>
<dbReference type="AlphaFoldDB" id="A0A1I5WYI3"/>
<feature type="transmembrane region" description="Helical" evidence="6">
    <location>
        <begin position="414"/>
        <end position="440"/>
    </location>
</feature>
<name>A0A1I5WYI3_9GAMM</name>
<organism evidence="8 9">
    <name type="scientific">Enterovibrio norvegicus DSM 15893</name>
    <dbReference type="NCBI Taxonomy" id="1121869"/>
    <lineage>
        <taxon>Bacteria</taxon>
        <taxon>Pseudomonadati</taxon>
        <taxon>Pseudomonadota</taxon>
        <taxon>Gammaproteobacteria</taxon>
        <taxon>Vibrionales</taxon>
        <taxon>Vibrionaceae</taxon>
        <taxon>Enterovibrio</taxon>
    </lineage>
</organism>
<accession>A0A1I5WYI3</accession>
<feature type="transmembrane region" description="Helical" evidence="6">
    <location>
        <begin position="780"/>
        <end position="805"/>
    </location>
</feature>
<feature type="transmembrane region" description="Helical" evidence="6">
    <location>
        <begin position="687"/>
        <end position="712"/>
    </location>
</feature>
<dbReference type="OrthoDB" id="343744at2"/>
<feature type="transmembrane region" description="Helical" evidence="6">
    <location>
        <begin position="387"/>
        <end position="408"/>
    </location>
</feature>
<gene>
    <name evidence="8" type="ORF">SAMN03084138_04481</name>
</gene>
<sequence length="820" mass="91494">MSVPVAKALFGHYRRHPFQVLLVWLGLTLGVALLVGVMSINQHAQDSYQKGANLFTNPFPYVLHHRERGARIDESTYISMRRSGYNQCVPIDLFRTRTADGRDIQLMGVDTVAMFAFNAANPTSQYQEERPFVDGYGTQWVSAELANHFGWREGQMLSLEGGQQIGPLKLLDGSRIGAGTRLFGDMSVIRGLSDHDGFALVYCGEMSKEDRETLRSILPSTVTLSRTETAQLGPLTRAFHLNLFAMGMLAFVVGLFIFYQAISLSMAQRQPLVGIMRELGVGRKSLAVVVSIEMLIWLLLGLVGGNVTGLLLAQKLMPTVATTLSDLYGANVDLTLQWQWEWGLYSFLLGVCGFVLASGWPLYRLLTTPPARLSKRMSLVRFSGREFSWQALVASIFLVVAVLVYIAPQSQTQGFTLIALILIGGGLLLPFMMWKAFLLVSDRVKSARMRWFLSDASASLTYRGIAAMAFMMAIATNIGMETMVGSFRTTTEGWLQQRLAADIYIQPDKEIAADLSSWLEEQEGVQQSLVQWRNDIETAQGTIEVYTIGTSREEREALALKVTMPDYWSYLHRDNNMLISESLALKFDLQPGETINLPEPFGASWKVAGVYFDYGNPYSQVMISNRSDLIPWMQEQGRVGVAALLEEGMNDEQLVSRLRDQFGLQETQVSNQADILDRAMRIFDRTFLVTDTLCTLTLIIAICGLFFSTLATELSRQRQYALLRYMGISGRELAFLGGGQLMMIGLFSALFALPLGLMIAEVLINIVLKYSFGWTMSVSYFPMSYLITLGGSLLTLLLAGCWPVWRLIKRSAVLSLRDAQ</sequence>
<dbReference type="Proteomes" id="UP000182692">
    <property type="component" value="Unassembled WGS sequence"/>
</dbReference>
<dbReference type="PANTHER" id="PTHR30287:SF2">
    <property type="entry name" value="BLL1001 PROTEIN"/>
    <property type="match status" value="1"/>
</dbReference>
<feature type="domain" description="ABC3 transporter permease C-terminal" evidence="7">
    <location>
        <begin position="246"/>
        <end position="370"/>
    </location>
</feature>
<protein>
    <submittedName>
        <fullName evidence="8">Putative ABC transport system permease protein</fullName>
    </submittedName>
</protein>
<dbReference type="STRING" id="1121869.SAMN03084138_04481"/>
<keyword evidence="2" id="KW-1003">Cell membrane</keyword>
<comment type="subcellular location">
    <subcellularLocation>
        <location evidence="1">Cell membrane</location>
        <topology evidence="1">Multi-pass membrane protein</topology>
    </subcellularLocation>
</comment>
<dbReference type="Pfam" id="PF02687">
    <property type="entry name" value="FtsX"/>
    <property type="match status" value="2"/>
</dbReference>